<dbReference type="InterPro" id="IPR004682">
    <property type="entry name" value="TRAP_DctP"/>
</dbReference>
<dbReference type="EMBL" id="CP012600">
    <property type="protein sequence ID" value="ALC82680.1"/>
    <property type="molecule type" value="Genomic_DNA"/>
</dbReference>
<name>A0A0M4FVN4_9BACI</name>
<gene>
    <name evidence="4" type="ORF">AM592_14655</name>
</gene>
<dbReference type="GO" id="GO:0055085">
    <property type="term" value="P:transmembrane transport"/>
    <property type="evidence" value="ECO:0007669"/>
    <property type="project" value="InterPro"/>
</dbReference>
<dbReference type="Pfam" id="PF03480">
    <property type="entry name" value="DctP"/>
    <property type="match status" value="1"/>
</dbReference>
<dbReference type="PATRIC" id="fig|1441095.3.peg.3235"/>
<dbReference type="PIRSF" id="PIRSF006470">
    <property type="entry name" value="DctB"/>
    <property type="match status" value="1"/>
</dbReference>
<reference evidence="5" key="1">
    <citation type="submission" date="2015-08" db="EMBL/GenBank/DDBJ databases">
        <title>Genome sequencing project for genomic taxonomy and phylogenomics of Bacillus-like bacteria.</title>
        <authorList>
            <person name="Liu B."/>
            <person name="Wang J."/>
            <person name="Zhu Y."/>
            <person name="Liu G."/>
            <person name="Chen Q."/>
            <person name="Chen Z."/>
            <person name="Lan J."/>
            <person name="Che J."/>
            <person name="Ge C."/>
            <person name="Shi H."/>
            <person name="Pan Z."/>
            <person name="Liu X."/>
        </authorList>
    </citation>
    <scope>NUCLEOTIDE SEQUENCE [LARGE SCALE GENOMIC DNA]</scope>
    <source>
        <strain evidence="5">FJAT-4402</strain>
    </source>
</reference>
<dbReference type="Proteomes" id="UP000067625">
    <property type="component" value="Chromosome"/>
</dbReference>
<dbReference type="NCBIfam" id="NF037995">
    <property type="entry name" value="TRAP_S1"/>
    <property type="match status" value="1"/>
</dbReference>
<reference evidence="4 5" key="2">
    <citation type="journal article" date="2016" name="Int. J. Syst. Evol. Microbiol.">
        <title>Bacillus gobiensis sp. nov., isolated from a soil sample.</title>
        <authorList>
            <person name="Liu B."/>
            <person name="Liu G.H."/>
            <person name="Cetin S."/>
            <person name="Schumann P."/>
            <person name="Pan Z.Z."/>
            <person name="Chen Q.Q."/>
        </authorList>
    </citation>
    <scope>NUCLEOTIDE SEQUENCE [LARGE SCALE GENOMIC DNA]</scope>
    <source>
        <strain evidence="4 5">FJAT-4402</strain>
    </source>
</reference>
<evidence type="ECO:0000313" key="5">
    <source>
        <dbReference type="Proteomes" id="UP000067625"/>
    </source>
</evidence>
<keyword evidence="5" id="KW-1185">Reference proteome</keyword>
<dbReference type="RefSeq" id="WP_053604489.1">
    <property type="nucleotide sequence ID" value="NZ_CP012600.1"/>
</dbReference>
<dbReference type="GO" id="GO:0030288">
    <property type="term" value="C:outer membrane-bounded periplasmic space"/>
    <property type="evidence" value="ECO:0007669"/>
    <property type="project" value="InterPro"/>
</dbReference>
<dbReference type="STRING" id="1441095.AM592_14655"/>
<dbReference type="PANTHER" id="PTHR33376:SF7">
    <property type="entry name" value="C4-DICARBOXYLATE-BINDING PROTEIN DCTB"/>
    <property type="match status" value="1"/>
</dbReference>
<keyword evidence="2" id="KW-0813">Transport</keyword>
<dbReference type="Gene3D" id="3.40.190.170">
    <property type="entry name" value="Bacterial extracellular solute-binding protein, family 7"/>
    <property type="match status" value="1"/>
</dbReference>
<sequence>MRDKKVFLVAISFSLLTILSACGSLGLAKSENSTAKGYTLRLTHVVSESHASHRALVQLQKGLEEKTDGRLKLEIYPGGQLYGSDREAVEAVQLGNIEMTVVATPTISTFNKKFMVFDLPFSFQSIEEARKAVDGKLGKKLNEDLLSNGLVSLGYAENGFRQIANNTKPIETPDDLKGLKLRVIENKLYQETFNELGANASPLSFSETYSALQQGTFDGMDNPVTLIYSSKFYEVQKYLTLTHQVYAPLITVINKDFFDQLPNDLKQILKEETSKANQVQRSFTQEQEEKNLAELKEIGMKINQLTPEQEAVFKKELELVIKKYEKLIGPETMNLMQQQ</sequence>
<dbReference type="SUPFAM" id="SSF53850">
    <property type="entry name" value="Periplasmic binding protein-like II"/>
    <property type="match status" value="1"/>
</dbReference>
<protein>
    <submittedName>
        <fullName evidence="4">C4-dicarboxylate ABC transporter substrate-binding protein</fullName>
    </submittedName>
</protein>
<evidence type="ECO:0000313" key="4">
    <source>
        <dbReference type="EMBL" id="ALC82680.1"/>
    </source>
</evidence>
<dbReference type="PANTHER" id="PTHR33376">
    <property type="match status" value="1"/>
</dbReference>
<dbReference type="InterPro" id="IPR018389">
    <property type="entry name" value="DctP_fam"/>
</dbReference>
<keyword evidence="3" id="KW-0732">Signal</keyword>
<evidence type="ECO:0000256" key="2">
    <source>
        <dbReference type="ARBA" id="ARBA00022448"/>
    </source>
</evidence>
<dbReference type="PROSITE" id="PS51257">
    <property type="entry name" value="PROKAR_LIPOPROTEIN"/>
    <property type="match status" value="1"/>
</dbReference>
<dbReference type="OrthoDB" id="9776801at2"/>
<dbReference type="AlphaFoldDB" id="A0A0M4FVN4"/>
<organism evidence="4 5">
    <name type="scientific">Bacillus gobiensis</name>
    <dbReference type="NCBI Taxonomy" id="1441095"/>
    <lineage>
        <taxon>Bacteria</taxon>
        <taxon>Bacillati</taxon>
        <taxon>Bacillota</taxon>
        <taxon>Bacilli</taxon>
        <taxon>Bacillales</taxon>
        <taxon>Bacillaceae</taxon>
        <taxon>Bacillus</taxon>
    </lineage>
</organism>
<comment type="similarity">
    <text evidence="1">Belongs to the bacterial solute-binding protein 7 family.</text>
</comment>
<proteinExistence type="inferred from homology"/>
<evidence type="ECO:0000256" key="1">
    <source>
        <dbReference type="ARBA" id="ARBA00009023"/>
    </source>
</evidence>
<dbReference type="NCBIfam" id="TIGR00787">
    <property type="entry name" value="dctP"/>
    <property type="match status" value="1"/>
</dbReference>
<dbReference type="InterPro" id="IPR038404">
    <property type="entry name" value="TRAP_DctP_sf"/>
</dbReference>
<accession>A0A0M4FVN4</accession>
<evidence type="ECO:0000256" key="3">
    <source>
        <dbReference type="ARBA" id="ARBA00022729"/>
    </source>
</evidence>